<sequence>MSEKPVTFNGVTPYLHYDNISVALEWLTRVFGFVEKGRWLDEYGHITNAELTVGPSEIWLDGSPDWWKNKGRRPDDWIGIWVDDVEAMYARVTAAGVTAGHPEPKFYGVRVLQVRDPEGYVWGFMERGPFVAQTPESLKE</sequence>
<reference evidence="2" key="1">
    <citation type="journal article" date="2020" name="mSystems">
        <title>Genome- and Community-Level Interaction Insights into Carbon Utilization and Element Cycling Functions of Hydrothermarchaeota in Hydrothermal Sediment.</title>
        <authorList>
            <person name="Zhou Z."/>
            <person name="Liu Y."/>
            <person name="Xu W."/>
            <person name="Pan J."/>
            <person name="Luo Z.H."/>
            <person name="Li M."/>
        </authorList>
    </citation>
    <scope>NUCLEOTIDE SEQUENCE [LARGE SCALE GENOMIC DNA]</scope>
    <source>
        <strain evidence="2">SpSt-556</strain>
    </source>
</reference>
<dbReference type="InterPro" id="IPR029068">
    <property type="entry name" value="Glyas_Bleomycin-R_OHBP_Dase"/>
</dbReference>
<dbReference type="Gene3D" id="3.30.720.120">
    <property type="match status" value="1"/>
</dbReference>
<evidence type="ECO:0000259" key="1">
    <source>
        <dbReference type="PROSITE" id="PS51819"/>
    </source>
</evidence>
<name>A0A7C4L2Q5_9CHLR</name>
<dbReference type="Gene3D" id="3.30.720.110">
    <property type="match status" value="1"/>
</dbReference>
<dbReference type="PANTHER" id="PTHR34109">
    <property type="entry name" value="BNAUNNG04460D PROTEIN-RELATED"/>
    <property type="match status" value="1"/>
</dbReference>
<dbReference type="PROSITE" id="PS51819">
    <property type="entry name" value="VOC"/>
    <property type="match status" value="1"/>
</dbReference>
<protein>
    <recommendedName>
        <fullName evidence="1">VOC domain-containing protein</fullName>
    </recommendedName>
</protein>
<dbReference type="EMBL" id="DSXR01000109">
    <property type="protein sequence ID" value="HGS88103.1"/>
    <property type="molecule type" value="Genomic_DNA"/>
</dbReference>
<evidence type="ECO:0000313" key="2">
    <source>
        <dbReference type="EMBL" id="HGS88103.1"/>
    </source>
</evidence>
<comment type="caution">
    <text evidence="2">The sequence shown here is derived from an EMBL/GenBank/DDBJ whole genome shotgun (WGS) entry which is preliminary data.</text>
</comment>
<dbReference type="InterPro" id="IPR037523">
    <property type="entry name" value="VOC_core"/>
</dbReference>
<dbReference type="AlphaFoldDB" id="A0A7C4L2Q5"/>
<dbReference type="SUPFAM" id="SSF54593">
    <property type="entry name" value="Glyoxalase/Bleomycin resistance protein/Dihydroxybiphenyl dioxygenase"/>
    <property type="match status" value="1"/>
</dbReference>
<dbReference type="PANTHER" id="PTHR34109:SF1">
    <property type="entry name" value="VOC DOMAIN-CONTAINING PROTEIN"/>
    <property type="match status" value="1"/>
</dbReference>
<dbReference type="Pfam" id="PF00903">
    <property type="entry name" value="Glyoxalase"/>
    <property type="match status" value="1"/>
</dbReference>
<gene>
    <name evidence="2" type="ORF">ENT17_10860</name>
</gene>
<accession>A0A7C4L2Q5</accession>
<proteinExistence type="predicted"/>
<feature type="domain" description="VOC" evidence="1">
    <location>
        <begin position="7"/>
        <end position="127"/>
    </location>
</feature>
<dbReference type="InterPro" id="IPR004360">
    <property type="entry name" value="Glyas_Fos-R_dOase_dom"/>
</dbReference>
<organism evidence="2">
    <name type="scientific">Bellilinea caldifistulae</name>
    <dbReference type="NCBI Taxonomy" id="360411"/>
    <lineage>
        <taxon>Bacteria</taxon>
        <taxon>Bacillati</taxon>
        <taxon>Chloroflexota</taxon>
        <taxon>Anaerolineae</taxon>
        <taxon>Anaerolineales</taxon>
        <taxon>Anaerolineaceae</taxon>
        <taxon>Bellilinea</taxon>
    </lineage>
</organism>